<protein>
    <submittedName>
        <fullName evidence="2">Uncharacterized protein</fullName>
    </submittedName>
</protein>
<gene>
    <name evidence="2" type="ORF">SAMN05443248_3521</name>
</gene>
<dbReference type="Proteomes" id="UP000189796">
    <property type="component" value="Chromosome I"/>
</dbReference>
<reference evidence="2 3" key="1">
    <citation type="submission" date="2016-11" db="EMBL/GenBank/DDBJ databases">
        <authorList>
            <person name="Jaros S."/>
            <person name="Januszkiewicz K."/>
            <person name="Wedrychowicz H."/>
        </authorList>
    </citation>
    <scope>NUCLEOTIDE SEQUENCE [LARGE SCALE GENOMIC DNA]</scope>
    <source>
        <strain evidence="2 3">GAS138</strain>
    </source>
</reference>
<proteinExistence type="predicted"/>
<organism evidence="2 3">
    <name type="scientific">Bradyrhizobium erythrophlei</name>
    <dbReference type="NCBI Taxonomy" id="1437360"/>
    <lineage>
        <taxon>Bacteria</taxon>
        <taxon>Pseudomonadati</taxon>
        <taxon>Pseudomonadota</taxon>
        <taxon>Alphaproteobacteria</taxon>
        <taxon>Hyphomicrobiales</taxon>
        <taxon>Nitrobacteraceae</taxon>
        <taxon>Bradyrhizobium</taxon>
    </lineage>
</organism>
<evidence type="ECO:0000313" key="3">
    <source>
        <dbReference type="Proteomes" id="UP000189796"/>
    </source>
</evidence>
<sequence length="67" mass="7698">MKNVQPTNKTVNKSYNRPSMRPAPSVTPKQHQRDWSDGGHVSYVTRVDEVLLEDKHRNQRRAKAAGQ</sequence>
<dbReference type="AlphaFoldDB" id="A0A1M5PVL5"/>
<accession>A0A1M5PVL5</accession>
<feature type="compositionally biased region" description="Polar residues" evidence="1">
    <location>
        <begin position="1"/>
        <end position="17"/>
    </location>
</feature>
<name>A0A1M5PVL5_9BRAD</name>
<evidence type="ECO:0000313" key="2">
    <source>
        <dbReference type="EMBL" id="SHH05601.1"/>
    </source>
</evidence>
<evidence type="ECO:0000256" key="1">
    <source>
        <dbReference type="SAM" id="MobiDB-lite"/>
    </source>
</evidence>
<dbReference type="RefSeq" id="WP_079602503.1">
    <property type="nucleotide sequence ID" value="NZ_LT670817.1"/>
</dbReference>
<feature type="region of interest" description="Disordered" evidence="1">
    <location>
        <begin position="1"/>
        <end position="40"/>
    </location>
</feature>
<dbReference type="EMBL" id="LT670817">
    <property type="protein sequence ID" value="SHH05601.1"/>
    <property type="molecule type" value="Genomic_DNA"/>
</dbReference>